<name>A0A0U5LN18_9GAMM</name>
<dbReference type="PROSITE" id="PS51186">
    <property type="entry name" value="GNAT"/>
    <property type="match status" value="1"/>
</dbReference>
<dbReference type="PATRIC" id="fig|1619313.3.peg.1561"/>
<dbReference type="KEGG" id="ege:EM595_1506"/>
<dbReference type="STRING" id="1619313.EM595_1506"/>
<dbReference type="Proteomes" id="UP000059419">
    <property type="component" value="Chromosome 1"/>
</dbReference>
<keyword evidence="5" id="KW-1185">Reference proteome</keyword>
<dbReference type="EMBL" id="LN907827">
    <property type="protein sequence ID" value="CUU23740.1"/>
    <property type="molecule type" value="Genomic_DNA"/>
</dbReference>
<keyword evidence="2" id="KW-0012">Acyltransferase</keyword>
<evidence type="ECO:0000256" key="1">
    <source>
        <dbReference type="ARBA" id="ARBA00022679"/>
    </source>
</evidence>
<dbReference type="InterPro" id="IPR000182">
    <property type="entry name" value="GNAT_dom"/>
</dbReference>
<dbReference type="AlphaFoldDB" id="A0A0U5LN18"/>
<dbReference type="OrthoDB" id="9787920at2"/>
<accession>A0A0U5LN18</accession>
<dbReference type="Pfam" id="PF00583">
    <property type="entry name" value="Acetyltransf_1"/>
    <property type="match status" value="1"/>
</dbReference>
<reference evidence="5" key="1">
    <citation type="submission" date="2015-11" db="EMBL/GenBank/DDBJ databases">
        <authorList>
            <person name="Blom J."/>
        </authorList>
    </citation>
    <scope>NUCLEOTIDE SEQUENCE [LARGE SCALE GENOMIC DNA]</scope>
</reference>
<feature type="domain" description="N-acetyltransferase" evidence="3">
    <location>
        <begin position="1"/>
        <end position="139"/>
    </location>
</feature>
<proteinExistence type="predicted"/>
<evidence type="ECO:0000313" key="4">
    <source>
        <dbReference type="EMBL" id="CUU23740.1"/>
    </source>
</evidence>
<dbReference type="PANTHER" id="PTHR43877:SF2">
    <property type="entry name" value="AMINOALKYLPHOSPHONATE N-ACETYLTRANSFERASE-RELATED"/>
    <property type="match status" value="1"/>
</dbReference>
<dbReference type="InterPro" id="IPR050832">
    <property type="entry name" value="Bact_Acetyltransf"/>
</dbReference>
<gene>
    <name evidence="4" type="ORF">EM595_1506</name>
</gene>
<dbReference type="GO" id="GO:0051213">
    <property type="term" value="F:dioxygenase activity"/>
    <property type="evidence" value="ECO:0007669"/>
    <property type="project" value="UniProtKB-KW"/>
</dbReference>
<sequence length="141" mass="16055">MELKITATPSQHDLDEIRLGLKAYNDQFFDADVIKALGIFVVNEQGRKLAGLTGSTTGNWLRIDMLWVSEALRGEGVGSQLIKAAESEARSRGCRFSQVDTASFQARPFYEKQGYQLRFSLDNYLHHYQRHYLTKALIEEP</sequence>
<dbReference type="Gene3D" id="3.40.630.30">
    <property type="match status" value="1"/>
</dbReference>
<organism evidence="4 5">
    <name type="scientific">Duffyella gerundensis</name>
    <dbReference type="NCBI Taxonomy" id="1619313"/>
    <lineage>
        <taxon>Bacteria</taxon>
        <taxon>Pseudomonadati</taxon>
        <taxon>Pseudomonadota</taxon>
        <taxon>Gammaproteobacteria</taxon>
        <taxon>Enterobacterales</taxon>
        <taxon>Erwiniaceae</taxon>
        <taxon>Duffyella</taxon>
    </lineage>
</organism>
<dbReference type="RefSeq" id="WP_067429798.1">
    <property type="nucleotide sequence ID" value="NZ_LN907827.1"/>
</dbReference>
<keyword evidence="4" id="KW-0223">Dioxygenase</keyword>
<dbReference type="GO" id="GO:0016747">
    <property type="term" value="F:acyltransferase activity, transferring groups other than amino-acyl groups"/>
    <property type="evidence" value="ECO:0007669"/>
    <property type="project" value="InterPro"/>
</dbReference>
<dbReference type="SUPFAM" id="SSF55729">
    <property type="entry name" value="Acyl-CoA N-acyltransferases (Nat)"/>
    <property type="match status" value="1"/>
</dbReference>
<evidence type="ECO:0000313" key="5">
    <source>
        <dbReference type="Proteomes" id="UP000059419"/>
    </source>
</evidence>
<protein>
    <submittedName>
        <fullName evidence="4">Biphenyl 2,3-dioxygenase</fullName>
    </submittedName>
</protein>
<keyword evidence="1" id="KW-0808">Transferase</keyword>
<keyword evidence="4" id="KW-0560">Oxidoreductase</keyword>
<dbReference type="CDD" id="cd04301">
    <property type="entry name" value="NAT_SF"/>
    <property type="match status" value="1"/>
</dbReference>
<dbReference type="PANTHER" id="PTHR43877">
    <property type="entry name" value="AMINOALKYLPHOSPHONATE N-ACETYLTRANSFERASE-RELATED-RELATED"/>
    <property type="match status" value="1"/>
</dbReference>
<evidence type="ECO:0000256" key="2">
    <source>
        <dbReference type="ARBA" id="ARBA00023315"/>
    </source>
</evidence>
<dbReference type="InterPro" id="IPR016181">
    <property type="entry name" value="Acyl_CoA_acyltransferase"/>
</dbReference>
<evidence type="ECO:0000259" key="3">
    <source>
        <dbReference type="PROSITE" id="PS51186"/>
    </source>
</evidence>